<dbReference type="EMBL" id="OIVN01004557">
    <property type="protein sequence ID" value="SPD18028.1"/>
    <property type="molecule type" value="Genomic_DNA"/>
</dbReference>
<dbReference type="AlphaFoldDB" id="A0A2N9I0V9"/>
<proteinExistence type="predicted"/>
<evidence type="ECO:0000313" key="2">
    <source>
        <dbReference type="EMBL" id="SPD18028.1"/>
    </source>
</evidence>
<dbReference type="InterPro" id="IPR005174">
    <property type="entry name" value="KIB1-4_b-propeller"/>
</dbReference>
<dbReference type="PANTHER" id="PTHR47123:SF28">
    <property type="entry name" value="F-BOX DOMAIN-CONTAINING PROTEIN"/>
    <property type="match status" value="1"/>
</dbReference>
<reference evidence="2" key="1">
    <citation type="submission" date="2018-02" db="EMBL/GenBank/DDBJ databases">
        <authorList>
            <person name="Cohen D.B."/>
            <person name="Kent A.D."/>
        </authorList>
    </citation>
    <scope>NUCLEOTIDE SEQUENCE</scope>
</reference>
<gene>
    <name evidence="2" type="ORF">FSB_LOCUS45910</name>
</gene>
<dbReference type="InterPro" id="IPR051304">
    <property type="entry name" value="SCF_F-box_domain"/>
</dbReference>
<name>A0A2N9I0V9_FAGSY</name>
<organism evidence="2">
    <name type="scientific">Fagus sylvatica</name>
    <name type="common">Beechnut</name>
    <dbReference type="NCBI Taxonomy" id="28930"/>
    <lineage>
        <taxon>Eukaryota</taxon>
        <taxon>Viridiplantae</taxon>
        <taxon>Streptophyta</taxon>
        <taxon>Embryophyta</taxon>
        <taxon>Tracheophyta</taxon>
        <taxon>Spermatophyta</taxon>
        <taxon>Magnoliopsida</taxon>
        <taxon>eudicotyledons</taxon>
        <taxon>Gunneridae</taxon>
        <taxon>Pentapetalae</taxon>
        <taxon>rosids</taxon>
        <taxon>fabids</taxon>
        <taxon>Fagales</taxon>
        <taxon>Fagaceae</taxon>
        <taxon>Fagus</taxon>
    </lineage>
</organism>
<protein>
    <recommendedName>
        <fullName evidence="1">KIB1-4 beta-propeller domain-containing protein</fullName>
    </recommendedName>
</protein>
<feature type="domain" description="KIB1-4 beta-propeller" evidence="1">
    <location>
        <begin position="109"/>
        <end position="367"/>
    </location>
</feature>
<accession>A0A2N9I0V9</accession>
<sequence>MQIFVGASASSVSSHCASQTTTTKDMDDDKVEWSDLPKELLPTIGRSLDTRIDILRFRSVCNSWRSSIPPFHSSSPRFPLKFPDPFPSSRSKKATVFLCQTTFYRLQRQNPSTSDKALLIKVEESSSGNLRLLDPLSTLTNRYEFNSHHGLPKNLNFLNFRILELTKSYTLKCKKYSKYSYVSIRGVNKVVMFPNSAWTNVNDSAVFVIYNDGKLGFGKCGDKNLTLVDDQRFDYDDVIVYKGKFYVVDKLGLVSWIDDSSMKLVPFSPPLCGLGDQKHLVESCGALYVVDRYLQRKRRGRNGPKVVGFKVYKLDEEWGRWDLKESLGDRAFILGRDCSLSVSGRDFFGYRGNCICFTEENQTHVFNLEDRSITDLACCKDSNPSPMFNLGM</sequence>
<dbReference type="Gene3D" id="1.20.1280.50">
    <property type="match status" value="1"/>
</dbReference>
<evidence type="ECO:0000259" key="1">
    <source>
        <dbReference type="Pfam" id="PF03478"/>
    </source>
</evidence>
<dbReference type="PANTHER" id="PTHR47123">
    <property type="entry name" value="F-BOX PROTEIN SKIP23"/>
    <property type="match status" value="1"/>
</dbReference>
<dbReference type="Pfam" id="PF03478">
    <property type="entry name" value="Beta-prop_KIB1-4"/>
    <property type="match status" value="1"/>
</dbReference>